<dbReference type="RefSeq" id="WP_274234472.1">
    <property type="nucleotide sequence ID" value="NZ_BAABHQ010000003.1"/>
</dbReference>
<dbReference type="InterPro" id="IPR016288">
    <property type="entry name" value="Beta_cellobiohydrolase"/>
</dbReference>
<keyword evidence="2 9" id="KW-0378">Hydrolase</keyword>
<sequence length="407" mass="41986">MARDGRTTRGEAGPVTPDAPRGATQPPEPATQPIPVASGAPTERVERRREPADAPVPGDRRERRAAARRGPTRGWVVAGVAAAVALVTAVGIAACGTSSDGGGDAGGAPVAPAASEFWVDPASSAARQVEAWRAEGRSDEATALEKIARQPVAIWPTGETGGVEGEVAGVVSQARAAGRTPVLTAYNIPNRDCGLYSSGGAENEDAYREWLGAFARGMGGNRAVVILEPDALPQTLTNCEGEGEQEGREELLAEAVRTLTRAGGEVYIDAGNPGFVTNVDELAGGLRTSGVGEAAGFALNVSNFMTTDQVRAYGDRVSDAVGGARYVIDTSRNGNGSYEGPEQPTWCNPPGRALGAPPTRDTGSPRVAAFLWVKEPGDSDGDCRGAPAAGEFWPQYALDLANNTPGD</sequence>
<keyword evidence="11" id="KW-1133">Transmembrane helix</keyword>
<dbReference type="PANTHER" id="PTHR34876:SF4">
    <property type="entry name" value="1,4-BETA-D-GLUCAN CELLOBIOHYDROLASE C-RELATED"/>
    <property type="match status" value="1"/>
</dbReference>
<organism evidence="12 13">
    <name type="scientific">Actinomycetospora straminea</name>
    <dbReference type="NCBI Taxonomy" id="663607"/>
    <lineage>
        <taxon>Bacteria</taxon>
        <taxon>Bacillati</taxon>
        <taxon>Actinomycetota</taxon>
        <taxon>Actinomycetes</taxon>
        <taxon>Pseudonocardiales</taxon>
        <taxon>Pseudonocardiaceae</taxon>
        <taxon>Actinomycetospora</taxon>
    </lineage>
</organism>
<evidence type="ECO:0000313" key="12">
    <source>
        <dbReference type="EMBL" id="GAA4869830.1"/>
    </source>
</evidence>
<proteinExistence type="inferred from homology"/>
<keyword evidence="13" id="KW-1185">Reference proteome</keyword>
<dbReference type="EMBL" id="BAABHQ010000003">
    <property type="protein sequence ID" value="GAA4869830.1"/>
    <property type="molecule type" value="Genomic_DNA"/>
</dbReference>
<dbReference type="InterPro" id="IPR036434">
    <property type="entry name" value="Beta_cellobiohydrolase_sf"/>
</dbReference>
<evidence type="ECO:0000256" key="8">
    <source>
        <dbReference type="PROSITE-ProRule" id="PRU10057"/>
    </source>
</evidence>
<keyword evidence="1" id="KW-0732">Signal</keyword>
<dbReference type="Pfam" id="PF01341">
    <property type="entry name" value="Glyco_hydro_6"/>
    <property type="match status" value="1"/>
</dbReference>
<evidence type="ECO:0000256" key="1">
    <source>
        <dbReference type="ARBA" id="ARBA00022729"/>
    </source>
</evidence>
<keyword evidence="7 9" id="KW-0624">Polysaccharide degradation</keyword>
<reference evidence="13" key="1">
    <citation type="journal article" date="2019" name="Int. J. Syst. Evol. Microbiol.">
        <title>The Global Catalogue of Microorganisms (GCM) 10K type strain sequencing project: providing services to taxonomists for standard genome sequencing and annotation.</title>
        <authorList>
            <consortium name="The Broad Institute Genomics Platform"/>
            <consortium name="The Broad Institute Genome Sequencing Center for Infectious Disease"/>
            <person name="Wu L."/>
            <person name="Ma J."/>
        </authorList>
    </citation>
    <scope>NUCLEOTIDE SEQUENCE [LARGE SCALE GENOMIC DNA]</scope>
    <source>
        <strain evidence="13">JCM 17983</strain>
    </source>
</reference>
<feature type="transmembrane region" description="Helical" evidence="11">
    <location>
        <begin position="74"/>
        <end position="94"/>
    </location>
</feature>
<gene>
    <name evidence="12" type="ORF">GCM10023203_18720</name>
</gene>
<dbReference type="SUPFAM" id="SSF51989">
    <property type="entry name" value="Glycosyl hydrolases family 6, cellulases"/>
    <property type="match status" value="1"/>
</dbReference>
<dbReference type="Proteomes" id="UP001500457">
    <property type="component" value="Unassembled WGS sequence"/>
</dbReference>
<evidence type="ECO:0000256" key="2">
    <source>
        <dbReference type="ARBA" id="ARBA00022801"/>
    </source>
</evidence>
<accession>A0ABP9E5I2</accession>
<evidence type="ECO:0000256" key="7">
    <source>
        <dbReference type="ARBA" id="ARBA00023326"/>
    </source>
</evidence>
<feature type="active site" description="Proton donor" evidence="8">
    <location>
        <position position="230"/>
    </location>
</feature>
<dbReference type="InterPro" id="IPR001524">
    <property type="entry name" value="Glyco_hydro_6_CS"/>
</dbReference>
<dbReference type="EC" id="3.2.1.-" evidence="9"/>
<dbReference type="GO" id="GO:0016787">
    <property type="term" value="F:hydrolase activity"/>
    <property type="evidence" value="ECO:0007669"/>
    <property type="project" value="UniProtKB-KW"/>
</dbReference>
<keyword evidence="11" id="KW-0812">Transmembrane</keyword>
<keyword evidence="5 9" id="KW-0119">Carbohydrate metabolism</keyword>
<evidence type="ECO:0000256" key="10">
    <source>
        <dbReference type="SAM" id="MobiDB-lite"/>
    </source>
</evidence>
<dbReference type="PIRSF" id="PIRSF001100">
    <property type="entry name" value="Beta_cellobiohydrolase"/>
    <property type="match status" value="1"/>
</dbReference>
<evidence type="ECO:0000256" key="11">
    <source>
        <dbReference type="SAM" id="Phobius"/>
    </source>
</evidence>
<keyword evidence="3 9" id="KW-0136">Cellulose degradation</keyword>
<evidence type="ECO:0000256" key="3">
    <source>
        <dbReference type="ARBA" id="ARBA00023001"/>
    </source>
</evidence>
<evidence type="ECO:0000256" key="9">
    <source>
        <dbReference type="RuleBase" id="RU361186"/>
    </source>
</evidence>
<keyword evidence="4" id="KW-1015">Disulfide bond</keyword>
<evidence type="ECO:0000256" key="6">
    <source>
        <dbReference type="ARBA" id="ARBA00023295"/>
    </source>
</evidence>
<protein>
    <recommendedName>
        <fullName evidence="9">Glucanase</fullName>
        <ecNumber evidence="9">3.2.1.-</ecNumber>
    </recommendedName>
</protein>
<feature type="compositionally biased region" description="Basic and acidic residues" evidence="10">
    <location>
        <begin position="43"/>
        <end position="65"/>
    </location>
</feature>
<evidence type="ECO:0000256" key="5">
    <source>
        <dbReference type="ARBA" id="ARBA00023277"/>
    </source>
</evidence>
<dbReference type="PROSITE" id="PS00656">
    <property type="entry name" value="GLYCOSYL_HYDROL_F6_2"/>
    <property type="match status" value="1"/>
</dbReference>
<keyword evidence="11" id="KW-0472">Membrane</keyword>
<comment type="caution">
    <text evidence="12">The sequence shown here is derived from an EMBL/GenBank/DDBJ whole genome shotgun (WGS) entry which is preliminary data.</text>
</comment>
<feature type="region of interest" description="Disordered" evidence="10">
    <location>
        <begin position="1"/>
        <end position="71"/>
    </location>
</feature>
<name>A0ABP9E5I2_9PSEU</name>
<dbReference type="PRINTS" id="PR00733">
    <property type="entry name" value="GLHYDRLASE6"/>
</dbReference>
<dbReference type="Gene3D" id="3.20.20.40">
    <property type="entry name" value="1, 4-beta cellobiohydrolase"/>
    <property type="match status" value="1"/>
</dbReference>
<evidence type="ECO:0000313" key="13">
    <source>
        <dbReference type="Proteomes" id="UP001500457"/>
    </source>
</evidence>
<keyword evidence="6 9" id="KW-0326">Glycosidase</keyword>
<dbReference type="PANTHER" id="PTHR34876">
    <property type="match status" value="1"/>
</dbReference>
<evidence type="ECO:0000256" key="4">
    <source>
        <dbReference type="ARBA" id="ARBA00023157"/>
    </source>
</evidence>
<comment type="similarity">
    <text evidence="9">Belongs to the glycosyl hydrolase family 6.</text>
</comment>